<evidence type="ECO:0000313" key="3">
    <source>
        <dbReference type="EMBL" id="TFD50261.1"/>
    </source>
</evidence>
<evidence type="ECO:0000256" key="1">
    <source>
        <dbReference type="SAM" id="MobiDB-lite"/>
    </source>
</evidence>
<dbReference type="Pfam" id="PF08378">
    <property type="entry name" value="NERD"/>
    <property type="match status" value="1"/>
</dbReference>
<feature type="region of interest" description="Disordered" evidence="1">
    <location>
        <begin position="136"/>
        <end position="163"/>
    </location>
</feature>
<evidence type="ECO:0000313" key="4">
    <source>
        <dbReference type="Proteomes" id="UP000297447"/>
    </source>
</evidence>
<dbReference type="EMBL" id="SOHE01000044">
    <property type="protein sequence ID" value="TFD50261.1"/>
    <property type="molecule type" value="Genomic_DNA"/>
</dbReference>
<organism evidence="3 4">
    <name type="scientific">Cryobacterium frigoriphilum</name>
    <dbReference type="NCBI Taxonomy" id="1259150"/>
    <lineage>
        <taxon>Bacteria</taxon>
        <taxon>Bacillati</taxon>
        <taxon>Actinomycetota</taxon>
        <taxon>Actinomycetes</taxon>
        <taxon>Micrococcales</taxon>
        <taxon>Microbacteriaceae</taxon>
        <taxon>Cryobacterium</taxon>
    </lineage>
</organism>
<accession>A0A4R9A1G7</accession>
<dbReference type="AlphaFoldDB" id="A0A4R9A1G7"/>
<feature type="domain" description="NERD" evidence="2">
    <location>
        <begin position="26"/>
        <end position="96"/>
    </location>
</feature>
<sequence length="184" mass="20581">MSASSRMLMSTWLAAHFRRKGRLVLSADIDHLVLGPGGIVTINTKHHRGKKIWINDKGFLVSGHRHPYIRNSEFEAGRVTKLLHKRMPELAPAHPVLALVSPGPITVKKKPAVVSVMDATRLRRWLLKRPLTHLARRGGESRTRPARALGAARPRGGGPRRLRCAPPLQLVHRRRHRCSSDTSS</sequence>
<proteinExistence type="predicted"/>
<protein>
    <submittedName>
        <fullName evidence="3">NERD domain-containing protein</fullName>
    </submittedName>
</protein>
<gene>
    <name evidence="3" type="ORF">E3T55_10170</name>
</gene>
<dbReference type="OrthoDB" id="5793358at2"/>
<keyword evidence="4" id="KW-1185">Reference proteome</keyword>
<dbReference type="Proteomes" id="UP000297447">
    <property type="component" value="Unassembled WGS sequence"/>
</dbReference>
<evidence type="ECO:0000259" key="2">
    <source>
        <dbReference type="Pfam" id="PF08378"/>
    </source>
</evidence>
<comment type="caution">
    <text evidence="3">The sequence shown here is derived from an EMBL/GenBank/DDBJ whole genome shotgun (WGS) entry which is preliminary data.</text>
</comment>
<reference evidence="3 4" key="1">
    <citation type="submission" date="2019-03" db="EMBL/GenBank/DDBJ databases">
        <title>Genomics of glacier-inhabiting Cryobacterium strains.</title>
        <authorList>
            <person name="Liu Q."/>
            <person name="Xin Y.-H."/>
        </authorList>
    </citation>
    <scope>NUCLEOTIDE SEQUENCE [LARGE SCALE GENOMIC DNA]</scope>
    <source>
        <strain evidence="3 4">Hh14</strain>
    </source>
</reference>
<dbReference type="InterPro" id="IPR011528">
    <property type="entry name" value="NERD"/>
</dbReference>
<name>A0A4R9A1G7_9MICO</name>